<dbReference type="GO" id="GO:0016199">
    <property type="term" value="P:axon midline choice point recognition"/>
    <property type="evidence" value="ECO:0007669"/>
    <property type="project" value="UniProtKB-ARBA"/>
</dbReference>
<dbReference type="GO" id="GO:0007526">
    <property type="term" value="P:larval somatic muscle development"/>
    <property type="evidence" value="ECO:0007669"/>
    <property type="project" value="UniProtKB-ARBA"/>
</dbReference>
<accession>A0AAV2RHW1</accession>
<evidence type="ECO:0000313" key="9">
    <source>
        <dbReference type="Proteomes" id="UP001497623"/>
    </source>
</evidence>
<evidence type="ECO:0000256" key="5">
    <source>
        <dbReference type="ARBA" id="ARBA00037382"/>
    </source>
</evidence>
<keyword evidence="3" id="KW-0524">Neurogenesis</keyword>
<dbReference type="GO" id="GO:0006357">
    <property type="term" value="P:regulation of transcription by RNA polymerase II"/>
    <property type="evidence" value="ECO:0007669"/>
    <property type="project" value="TreeGrafter"/>
</dbReference>
<dbReference type="SMART" id="SM00225">
    <property type="entry name" value="BTB"/>
    <property type="match status" value="1"/>
</dbReference>
<dbReference type="InterPro" id="IPR000210">
    <property type="entry name" value="BTB/POZ_dom"/>
</dbReference>
<dbReference type="InterPro" id="IPR051095">
    <property type="entry name" value="Dros_DevTransReg"/>
</dbReference>
<evidence type="ECO:0000256" key="6">
    <source>
        <dbReference type="SAM" id="MobiDB-lite"/>
    </source>
</evidence>
<sequence length="418" mass="47741">MVATLLRMVRQMITGYTKIRNARSTYTDATLAVEGKFYHVHKLVMSTYSEYFCDVFERTPCKSPVIVLQEVQSRDIETLLDYMYLGEVKVNKKNLASLLKTAENLKIKGLTVPIKDSSIVPKKSTSSYDEACQDSPPKRQCYDLNTTDRLSGTPFPSPEKLSTVLVNPTQTPHITRLNFKIPSHSTSNIEQDEPQNVKLEMEDEPPDVKVEIEEPTIVITEEGCSEDQEQLYCDTGGNYGSDLSNTNNYKKIGNTDQNLKGNLGSDILNTISLKKNNSNDQDLTENSRCDLSKSNSLERNTSSDRDPWQNSESGLSKTNISRYSPYIKRTESHHHKVPRNAFIVCSLCQKSYCSKYLNRHLLNIHSEFLHFRAKEEEITSDKLYTAARHTYIDFLHKDFSLSLELMKKFKSFNKLVKP</sequence>
<dbReference type="GO" id="GO:0045476">
    <property type="term" value="P:nurse cell apoptotic process"/>
    <property type="evidence" value="ECO:0007669"/>
    <property type="project" value="UniProtKB-ARBA"/>
</dbReference>
<evidence type="ECO:0000256" key="1">
    <source>
        <dbReference type="ARBA" id="ARBA00022473"/>
    </source>
</evidence>
<dbReference type="PROSITE" id="PS50097">
    <property type="entry name" value="BTB"/>
    <property type="match status" value="1"/>
</dbReference>
<dbReference type="InterPro" id="IPR011333">
    <property type="entry name" value="SKP1/BTB/POZ_sf"/>
</dbReference>
<keyword evidence="2" id="KW-0221">Differentiation</keyword>
<keyword evidence="4" id="KW-0539">Nucleus</keyword>
<dbReference type="Proteomes" id="UP001497623">
    <property type="component" value="Unassembled WGS sequence"/>
</dbReference>
<dbReference type="CDD" id="cd18315">
    <property type="entry name" value="BTB_POZ_BAB-like"/>
    <property type="match status" value="1"/>
</dbReference>
<organism evidence="8 9">
    <name type="scientific">Meganyctiphanes norvegica</name>
    <name type="common">Northern krill</name>
    <name type="synonym">Thysanopoda norvegica</name>
    <dbReference type="NCBI Taxonomy" id="48144"/>
    <lineage>
        <taxon>Eukaryota</taxon>
        <taxon>Metazoa</taxon>
        <taxon>Ecdysozoa</taxon>
        <taxon>Arthropoda</taxon>
        <taxon>Crustacea</taxon>
        <taxon>Multicrustacea</taxon>
        <taxon>Malacostraca</taxon>
        <taxon>Eumalacostraca</taxon>
        <taxon>Eucarida</taxon>
        <taxon>Euphausiacea</taxon>
        <taxon>Euphausiidae</taxon>
        <taxon>Meganyctiphanes</taxon>
    </lineage>
</organism>
<evidence type="ECO:0000256" key="4">
    <source>
        <dbReference type="ARBA" id="ARBA00023242"/>
    </source>
</evidence>
<dbReference type="AlphaFoldDB" id="A0AAV2RHW1"/>
<reference evidence="8 9" key="1">
    <citation type="submission" date="2024-05" db="EMBL/GenBank/DDBJ databases">
        <authorList>
            <person name="Wallberg A."/>
        </authorList>
    </citation>
    <scope>NUCLEOTIDE SEQUENCE [LARGE SCALE GENOMIC DNA]</scope>
</reference>
<comment type="caution">
    <text evidence="8">The sequence shown here is derived from an EMBL/GenBank/DDBJ whole genome shotgun (WGS) entry which is preliminary data.</text>
</comment>
<evidence type="ECO:0000313" key="8">
    <source>
        <dbReference type="EMBL" id="CAL4124463.1"/>
    </source>
</evidence>
<feature type="non-terminal residue" evidence="8">
    <location>
        <position position="418"/>
    </location>
</feature>
<gene>
    <name evidence="8" type="ORF">MNOR_LOCUS24526</name>
</gene>
<dbReference type="PANTHER" id="PTHR23110">
    <property type="entry name" value="BTB DOMAIN TRANSCRIPTION FACTOR"/>
    <property type="match status" value="1"/>
</dbReference>
<dbReference type="GO" id="GO:0007464">
    <property type="term" value="P:R3/R4 cell fate commitment"/>
    <property type="evidence" value="ECO:0007669"/>
    <property type="project" value="UniProtKB-ARBA"/>
</dbReference>
<dbReference type="GO" id="GO:0008406">
    <property type="term" value="P:gonad development"/>
    <property type="evidence" value="ECO:0007669"/>
    <property type="project" value="UniProtKB-ARBA"/>
</dbReference>
<protein>
    <recommendedName>
        <fullName evidence="7">BTB domain-containing protein</fullName>
    </recommendedName>
</protein>
<dbReference type="Gene3D" id="3.30.710.10">
    <property type="entry name" value="Potassium Channel Kv1.1, Chain A"/>
    <property type="match status" value="1"/>
</dbReference>
<evidence type="ECO:0000256" key="3">
    <source>
        <dbReference type="ARBA" id="ARBA00022902"/>
    </source>
</evidence>
<name>A0AAV2RHW1_MEGNR</name>
<proteinExistence type="predicted"/>
<feature type="region of interest" description="Disordered" evidence="6">
    <location>
        <begin position="276"/>
        <end position="316"/>
    </location>
</feature>
<dbReference type="GO" id="GO:0048813">
    <property type="term" value="P:dendrite morphogenesis"/>
    <property type="evidence" value="ECO:0007669"/>
    <property type="project" value="UniProtKB-ARBA"/>
</dbReference>
<dbReference type="GO" id="GO:0005634">
    <property type="term" value="C:nucleus"/>
    <property type="evidence" value="ECO:0007669"/>
    <property type="project" value="TreeGrafter"/>
</dbReference>
<dbReference type="EMBL" id="CAXKWB010022592">
    <property type="protein sequence ID" value="CAL4124463.1"/>
    <property type="molecule type" value="Genomic_DNA"/>
</dbReference>
<dbReference type="SUPFAM" id="SSF54695">
    <property type="entry name" value="POZ domain"/>
    <property type="match status" value="1"/>
</dbReference>
<dbReference type="GO" id="GO:0035167">
    <property type="term" value="P:larval lymph gland hemopoiesis"/>
    <property type="evidence" value="ECO:0007669"/>
    <property type="project" value="UniProtKB-ARBA"/>
</dbReference>
<feature type="domain" description="BTB" evidence="7">
    <location>
        <begin position="27"/>
        <end position="92"/>
    </location>
</feature>
<evidence type="ECO:0000256" key="2">
    <source>
        <dbReference type="ARBA" id="ARBA00022782"/>
    </source>
</evidence>
<keyword evidence="9" id="KW-1185">Reference proteome</keyword>
<dbReference type="PANTHER" id="PTHR23110:SF111">
    <property type="entry name" value="LONGITUDINALS LACKING PROTEIN, ISOFORMS F_I_K_T"/>
    <property type="match status" value="1"/>
</dbReference>
<comment type="function">
    <text evidence="5">Putative transcription factor required for axon growth and guidance in the central and peripheral nervous systems. Repels CNS axons away from the midline by promoting the expression of the midline repellent sli and its receptor robo.</text>
</comment>
<dbReference type="Pfam" id="PF00651">
    <property type="entry name" value="BTB"/>
    <property type="match status" value="1"/>
</dbReference>
<dbReference type="GO" id="GO:0045467">
    <property type="term" value="P:R7 cell development"/>
    <property type="evidence" value="ECO:0007669"/>
    <property type="project" value="UniProtKB-ARBA"/>
</dbReference>
<keyword evidence="1" id="KW-0217">Developmental protein</keyword>
<evidence type="ECO:0000259" key="7">
    <source>
        <dbReference type="PROSITE" id="PS50097"/>
    </source>
</evidence>